<evidence type="ECO:0000313" key="1">
    <source>
        <dbReference type="EMBL" id="OGK23238.1"/>
    </source>
</evidence>
<sequence>MGRFALNRLGRTNALAAGYALYLGITDKIILSGGKTISDWAKQTLPPERLKNWPSEAQLMKDVIVRRFGEMYRKQYGKSIEEVIEIDDASINTLENMMNTINRDPSIVDSKNTGVLGEHSHVFRAEVISRLFSIPITARGKISATDMLREVATTRGKKSYEEMLDYMVDNLNNAELRDKIISELRYTLGLTNEKYLTYWIGYFVDDDNILVTQKVLSALAKNEKWSKAAREAFNLLKEKDGIDIDFDQFVKEDLTSLKEKPEVWNKLREALKLLKTKYRTMPPDLKNV</sequence>
<comment type="caution">
    <text evidence="1">The sequence shown here is derived from an EMBL/GenBank/DDBJ whole genome shotgun (WGS) entry which is preliminary data.</text>
</comment>
<name>A0A1F7GWB5_9BACT</name>
<dbReference type="EMBL" id="MFZO01000050">
    <property type="protein sequence ID" value="OGK23238.1"/>
    <property type="molecule type" value="Genomic_DNA"/>
</dbReference>
<evidence type="ECO:0000313" key="2">
    <source>
        <dbReference type="Proteomes" id="UP000177913"/>
    </source>
</evidence>
<dbReference type="AlphaFoldDB" id="A0A1F7GWB5"/>
<dbReference type="Proteomes" id="UP000177913">
    <property type="component" value="Unassembled WGS sequence"/>
</dbReference>
<proteinExistence type="predicted"/>
<organism evidence="1 2">
    <name type="scientific">Candidatus Roizmanbacteria bacterium RIFCSPHIGHO2_02_FULL_38_11</name>
    <dbReference type="NCBI Taxonomy" id="1802039"/>
    <lineage>
        <taxon>Bacteria</taxon>
        <taxon>Candidatus Roizmaniibacteriota</taxon>
    </lineage>
</organism>
<protein>
    <submittedName>
        <fullName evidence="1">Uncharacterized protein</fullName>
    </submittedName>
</protein>
<accession>A0A1F7GWB5</accession>
<reference evidence="1 2" key="1">
    <citation type="journal article" date="2016" name="Nat. Commun.">
        <title>Thousands of microbial genomes shed light on interconnected biogeochemical processes in an aquifer system.</title>
        <authorList>
            <person name="Anantharaman K."/>
            <person name="Brown C.T."/>
            <person name="Hug L.A."/>
            <person name="Sharon I."/>
            <person name="Castelle C.J."/>
            <person name="Probst A.J."/>
            <person name="Thomas B.C."/>
            <person name="Singh A."/>
            <person name="Wilkins M.J."/>
            <person name="Karaoz U."/>
            <person name="Brodie E.L."/>
            <person name="Williams K.H."/>
            <person name="Hubbard S.S."/>
            <person name="Banfield J.F."/>
        </authorList>
    </citation>
    <scope>NUCLEOTIDE SEQUENCE [LARGE SCALE GENOMIC DNA]</scope>
</reference>
<gene>
    <name evidence="1" type="ORF">A3C25_04380</name>
</gene>